<dbReference type="KEGG" id="pmar:B0X71_19830"/>
<gene>
    <name evidence="2" type="ORF">B0X71_19830</name>
</gene>
<keyword evidence="1" id="KW-1133">Transmembrane helix</keyword>
<reference evidence="2 3" key="1">
    <citation type="submission" date="2017-02" db="EMBL/GenBank/DDBJ databases">
        <title>The complete genomic sequence of a novel cold adapted crude oil-degrading bacterium Planococcus qaidamina Y42.</title>
        <authorList>
            <person name="Yang R."/>
        </authorList>
    </citation>
    <scope>NUCLEOTIDE SEQUENCE [LARGE SCALE GENOMIC DNA]</scope>
    <source>
        <strain evidence="2 3">Y42</strain>
        <plasmid evidence="2 3">unnamed1</plasmid>
    </source>
</reference>
<dbReference type="OrthoDB" id="2811306at2"/>
<keyword evidence="3" id="KW-1185">Reference proteome</keyword>
<geneLocation type="plasmid" evidence="2 3">
    <name>unnamed1</name>
</geneLocation>
<protein>
    <submittedName>
        <fullName evidence="2">Uncharacterized protein</fullName>
    </submittedName>
</protein>
<dbReference type="AlphaFoldDB" id="A0A1Q2L4N5"/>
<evidence type="ECO:0000313" key="2">
    <source>
        <dbReference type="EMBL" id="AQQ55418.1"/>
    </source>
</evidence>
<sequence>MNLVNDFISFLNINSGALAVLLNAILVSITGIYVFLTYKLAKNSNQTVQDARIDLINKKKREEAIKKNLIYLINSEILQNSFIYVFSQYYLLNKKEVNLKERLRQFWSNGRISVDSTSKGHIIAHTKLDTWREIRGQCSQYFSNELMQELTGYYFGVEHSKIYSIKGMQRENFIELCNNQLISTYKCLEILRNEVEDLRIIEEYKVGKKTLRINKEKGILIESSEG</sequence>
<name>A0A1Q2L4N5_9BACL</name>
<evidence type="ECO:0000313" key="3">
    <source>
        <dbReference type="Proteomes" id="UP000188184"/>
    </source>
</evidence>
<dbReference type="EMBL" id="CP019641">
    <property type="protein sequence ID" value="AQQ55418.1"/>
    <property type="molecule type" value="Genomic_DNA"/>
</dbReference>
<keyword evidence="1" id="KW-0472">Membrane</keyword>
<dbReference type="RefSeq" id="WP_077591277.1">
    <property type="nucleotide sequence ID" value="NZ_CP019641.1"/>
</dbReference>
<accession>A0A1Q2L4N5</accession>
<keyword evidence="1" id="KW-0812">Transmembrane</keyword>
<organism evidence="2 3">
    <name type="scientific">Planococcus lenghuensis</name>
    <dbReference type="NCBI Taxonomy" id="2213202"/>
    <lineage>
        <taxon>Bacteria</taxon>
        <taxon>Bacillati</taxon>
        <taxon>Bacillota</taxon>
        <taxon>Bacilli</taxon>
        <taxon>Bacillales</taxon>
        <taxon>Caryophanaceae</taxon>
        <taxon>Planococcus</taxon>
    </lineage>
</organism>
<dbReference type="Proteomes" id="UP000188184">
    <property type="component" value="Plasmid unnamed1"/>
</dbReference>
<keyword evidence="2" id="KW-0614">Plasmid</keyword>
<proteinExistence type="predicted"/>
<evidence type="ECO:0000256" key="1">
    <source>
        <dbReference type="SAM" id="Phobius"/>
    </source>
</evidence>
<feature type="transmembrane region" description="Helical" evidence="1">
    <location>
        <begin position="16"/>
        <end position="36"/>
    </location>
</feature>